<dbReference type="PRINTS" id="PR00616">
    <property type="entry name" value="CCAATSUBUNTB"/>
</dbReference>
<evidence type="ECO:0000256" key="4">
    <source>
        <dbReference type="ARBA" id="ARBA00023163"/>
    </source>
</evidence>
<comment type="subunit">
    <text evidence="6">Heterotrimer.</text>
</comment>
<keyword evidence="2 6" id="KW-0805">Transcription regulation</keyword>
<reference evidence="7 8" key="1">
    <citation type="journal article" date="2019" name="PLoS Negl. Trop. Dis.">
        <title>Whole genome sequencing of Entamoeba nuttalli reveals mammalian host-related molecular signatures and a novel octapeptide-repeat surface protein.</title>
        <authorList>
            <person name="Tanaka M."/>
            <person name="Makiuchi T."/>
            <person name="Komiyama T."/>
            <person name="Shiina T."/>
            <person name="Osaki K."/>
            <person name="Tachibana H."/>
        </authorList>
    </citation>
    <scope>NUCLEOTIDE SEQUENCE [LARGE SCALE GENOMIC DNA]</scope>
    <source>
        <strain evidence="7 8">P19-061405</strain>
    </source>
</reference>
<organism evidence="7 8">
    <name type="scientific">Entamoeba nuttalli</name>
    <dbReference type="NCBI Taxonomy" id="412467"/>
    <lineage>
        <taxon>Eukaryota</taxon>
        <taxon>Amoebozoa</taxon>
        <taxon>Evosea</taxon>
        <taxon>Archamoebae</taxon>
        <taxon>Mastigamoebida</taxon>
        <taxon>Entamoebidae</taxon>
        <taxon>Entamoeba</taxon>
    </lineage>
</organism>
<dbReference type="PROSITE" id="PS51152">
    <property type="entry name" value="NFYA_HAP2_2"/>
    <property type="match status" value="1"/>
</dbReference>
<keyword evidence="8" id="KW-1185">Reference proteome</keyword>
<comment type="similarity">
    <text evidence="6">Belongs to the NFYA/HAP2 subunit family.</text>
</comment>
<dbReference type="Proteomes" id="UP001628156">
    <property type="component" value="Unassembled WGS sequence"/>
</dbReference>
<name>A0ABQ0D757_9EUKA</name>
<evidence type="ECO:0000256" key="5">
    <source>
        <dbReference type="ARBA" id="ARBA00023242"/>
    </source>
</evidence>
<evidence type="ECO:0000256" key="2">
    <source>
        <dbReference type="ARBA" id="ARBA00023015"/>
    </source>
</evidence>
<protein>
    <recommendedName>
        <fullName evidence="6">Nuclear transcription factor Y subunit</fullName>
    </recommendedName>
</protein>
<comment type="caution">
    <text evidence="7">The sequence shown here is derived from an EMBL/GenBank/DDBJ whole genome shotgun (WGS) entry which is preliminary data.</text>
</comment>
<proteinExistence type="inferred from homology"/>
<dbReference type="EMBL" id="BAAFRS010000002">
    <property type="protein sequence ID" value="GAB1218691.1"/>
    <property type="molecule type" value="Genomic_DNA"/>
</dbReference>
<evidence type="ECO:0000256" key="1">
    <source>
        <dbReference type="ARBA" id="ARBA00004123"/>
    </source>
</evidence>
<comment type="function">
    <text evidence="6">Component of the sequence-specific heterotrimeric transcription factor (NF-Y) which specifically recognizes a 5'-CCAAT-3' box motif found in the promoters of its target genes.</text>
</comment>
<evidence type="ECO:0000313" key="7">
    <source>
        <dbReference type="EMBL" id="GAB1218691.1"/>
    </source>
</evidence>
<dbReference type="SMART" id="SM00521">
    <property type="entry name" value="CBF"/>
    <property type="match status" value="1"/>
</dbReference>
<keyword evidence="4 6" id="KW-0804">Transcription</keyword>
<keyword evidence="3 6" id="KW-0238">DNA-binding</keyword>
<comment type="subcellular location">
    <subcellularLocation>
        <location evidence="1 6">Nucleus</location>
    </subcellularLocation>
</comment>
<keyword evidence="5 6" id="KW-0539">Nucleus</keyword>
<dbReference type="InterPro" id="IPR001289">
    <property type="entry name" value="NFYA"/>
</dbReference>
<dbReference type="Gene3D" id="6.10.250.2430">
    <property type="match status" value="1"/>
</dbReference>
<dbReference type="Pfam" id="PF02045">
    <property type="entry name" value="CBFB_NFYA"/>
    <property type="match status" value="1"/>
</dbReference>
<accession>A0ABQ0D757</accession>
<evidence type="ECO:0000313" key="8">
    <source>
        <dbReference type="Proteomes" id="UP001628156"/>
    </source>
</evidence>
<dbReference type="PANTHER" id="PTHR12632">
    <property type="entry name" value="TRANSCRIPTION FACTOR NF-Y ALPHA-RELATED"/>
    <property type="match status" value="1"/>
</dbReference>
<evidence type="ECO:0000256" key="6">
    <source>
        <dbReference type="RuleBase" id="RU367155"/>
    </source>
</evidence>
<sequence length="185" mass="21286">MCASVNNTSLEITQPQQPRNFQWNLLPSSYVSSYSKQQTYTGFPNDIIQWSASDAEKKYIFVNDKQYNRIMKRRSERRALEFRSISSSHKQKFKYESRHLHAMNRQRGEGGRFCSKKKIEQSQVSNTTSPQQVIETTLIGSDNLVISPIEPIQSVQLNSGITQTPTISYETNNIPVQLKDLNTHP</sequence>
<gene>
    <name evidence="7" type="ORF">ENUP19_0002G0050</name>
</gene>
<evidence type="ECO:0000256" key="3">
    <source>
        <dbReference type="ARBA" id="ARBA00023125"/>
    </source>
</evidence>